<dbReference type="VEuPathDB" id="TriTrypDB:TvY486_0021250"/>
<accession>F9WPE7</accession>
<proteinExistence type="predicted"/>
<dbReference type="EMBL" id="CAEX01003399">
    <property type="protein sequence ID" value="CCD19424.1"/>
    <property type="molecule type" value="Genomic_DNA"/>
</dbReference>
<evidence type="ECO:0000313" key="2">
    <source>
        <dbReference type="EMBL" id="CCD19424.1"/>
    </source>
</evidence>
<feature type="region of interest" description="Disordered" evidence="1">
    <location>
        <begin position="280"/>
        <end position="322"/>
    </location>
</feature>
<keyword evidence="3" id="KW-1185">Reference proteome</keyword>
<protein>
    <submittedName>
        <fullName evidence="2">Uncharacterized protein</fullName>
    </submittedName>
</protein>
<evidence type="ECO:0000256" key="1">
    <source>
        <dbReference type="SAM" id="MobiDB-lite"/>
    </source>
</evidence>
<organism evidence="2 3">
    <name type="scientific">Trypanosoma vivax (strain Y486)</name>
    <dbReference type="NCBI Taxonomy" id="1055687"/>
    <lineage>
        <taxon>Eukaryota</taxon>
        <taxon>Discoba</taxon>
        <taxon>Euglenozoa</taxon>
        <taxon>Kinetoplastea</taxon>
        <taxon>Metakinetoplastina</taxon>
        <taxon>Trypanosomatida</taxon>
        <taxon>Trypanosomatidae</taxon>
        <taxon>Trypanosoma</taxon>
        <taxon>Duttonella</taxon>
    </lineage>
</organism>
<feature type="compositionally biased region" description="Basic and acidic residues" evidence="1">
    <location>
        <begin position="280"/>
        <end position="289"/>
    </location>
</feature>
<evidence type="ECO:0000313" key="3">
    <source>
        <dbReference type="Proteomes" id="UP000009027"/>
    </source>
</evidence>
<dbReference type="AlphaFoldDB" id="F9WPE7"/>
<reference evidence="2 3" key="1">
    <citation type="journal article" date="2012" name="Proc. Natl. Acad. Sci. U.S.A.">
        <title>Antigenic diversity is generated by distinct evolutionary mechanisms in African trypanosome species.</title>
        <authorList>
            <person name="Jackson A.P."/>
            <person name="Berry A."/>
            <person name="Aslett M."/>
            <person name="Allison H.C."/>
            <person name="Burton P."/>
            <person name="Vavrova-Anderson J."/>
            <person name="Brown R."/>
            <person name="Browne H."/>
            <person name="Corton N."/>
            <person name="Hauser H."/>
            <person name="Gamble J."/>
            <person name="Gilderthorp R."/>
            <person name="Marcello L."/>
            <person name="McQuillan J."/>
            <person name="Otto T.D."/>
            <person name="Quail M.A."/>
            <person name="Sanders M.J."/>
            <person name="van Tonder A."/>
            <person name="Ginger M.L."/>
            <person name="Field M.C."/>
            <person name="Barry J.D."/>
            <person name="Hertz-Fowler C."/>
            <person name="Berriman M."/>
        </authorList>
    </citation>
    <scope>NUCLEOTIDE SEQUENCE</scope>
    <source>
        <strain evidence="2 3">Y486</strain>
    </source>
</reference>
<dbReference type="Proteomes" id="UP000009027">
    <property type="component" value="Unassembled WGS sequence"/>
</dbReference>
<gene>
    <name evidence="2" type="ORF">TvY486_0021250</name>
</gene>
<sequence length="322" mass="38496">MLSVASFIAIKRQDVLSRIDQEGVERESRIESAIQAELCMIAMKERNDYSRIVMNRVEKQGRRERPEANTIDRAWIKKKRLKRAIIESAIRAEWYMIAMKGQPDYSRIVMNRVEKQGRKESHEENRIDQQWIKKERLERAVIERAMKAELCMIVMKERNDYERIVMNRVEKQGRKEEPEADTIARKWIKKERLERAIIESAIQAELCMIAMKERNDYNRIVMNRVEKQGRKERPEATTIDQQWIKKERLERAMIESAMQAGLCMIVVKEQNDYNRIVMNRVEKQRTERGKHGRNKRERARDRGPRQTRLIGSELNGEDLKER</sequence>
<name>F9WPE7_TRYVY</name>